<sequence>MKISKKDRIDNIKSNLSYGIKSRNETKKSFSERTGITRTTLYNILDGKVDRIQTQTIEKIANFFGTTCSVIEEGCLESIEYKNSLISTDGNKNPLCIPVLTEVELIDNLNGYIGELIVNYPSTYYFSEGTNIIGLQITKKIHDDYDVGSLLVIERFKRDHIDDLVILCPHAEVKIVPAEYVMKEQDILVGSIREERVHA</sequence>
<dbReference type="Pfam" id="PF13443">
    <property type="entry name" value="HTH_26"/>
    <property type="match status" value="1"/>
</dbReference>
<evidence type="ECO:0000259" key="1">
    <source>
        <dbReference type="PROSITE" id="PS50943"/>
    </source>
</evidence>
<reference evidence="3" key="1">
    <citation type="submission" date="2016-12" db="EMBL/GenBank/DDBJ databases">
        <authorList>
            <person name="Rodrigo-Torres L."/>
            <person name="Arahal R.D."/>
            <person name="Lucena T."/>
        </authorList>
    </citation>
    <scope>NUCLEOTIDE SEQUENCE [LARGE SCALE GENOMIC DNA]</scope>
</reference>
<dbReference type="InterPro" id="IPR010982">
    <property type="entry name" value="Lambda_DNA-bd_dom_sf"/>
</dbReference>
<dbReference type="GO" id="GO:0003677">
    <property type="term" value="F:DNA binding"/>
    <property type="evidence" value="ECO:0007669"/>
    <property type="project" value="InterPro"/>
</dbReference>
<feature type="domain" description="HTH cro/C1-type" evidence="1">
    <location>
        <begin position="26"/>
        <end position="71"/>
    </location>
</feature>
<name>A0A1M7YPH3_9VIBR</name>
<dbReference type="Gene3D" id="1.10.260.40">
    <property type="entry name" value="lambda repressor-like DNA-binding domains"/>
    <property type="match status" value="1"/>
</dbReference>
<dbReference type="SUPFAM" id="SSF47413">
    <property type="entry name" value="lambda repressor-like DNA-binding domains"/>
    <property type="match status" value="1"/>
</dbReference>
<evidence type="ECO:0000313" key="2">
    <source>
        <dbReference type="EMBL" id="SHO54502.1"/>
    </source>
</evidence>
<dbReference type="OrthoDB" id="5862269at2"/>
<dbReference type="Proteomes" id="UP000184600">
    <property type="component" value="Unassembled WGS sequence"/>
</dbReference>
<dbReference type="RefSeq" id="WP_073579404.1">
    <property type="nucleotide sequence ID" value="NZ_AP024898.1"/>
</dbReference>
<dbReference type="EMBL" id="FRFG01000003">
    <property type="protein sequence ID" value="SHO54502.1"/>
    <property type="molecule type" value="Genomic_DNA"/>
</dbReference>
<dbReference type="InterPro" id="IPR001387">
    <property type="entry name" value="Cro/C1-type_HTH"/>
</dbReference>
<keyword evidence="3" id="KW-1185">Reference proteome</keyword>
<dbReference type="AlphaFoldDB" id="A0A1M7YPH3"/>
<dbReference type="PROSITE" id="PS50943">
    <property type="entry name" value="HTH_CROC1"/>
    <property type="match status" value="1"/>
</dbReference>
<proteinExistence type="predicted"/>
<gene>
    <name evidence="2" type="ORF">VQ7734_00216</name>
</gene>
<accession>A0A1M7YPH3</accession>
<protein>
    <recommendedName>
        <fullName evidence="1">HTH cro/C1-type domain-containing protein</fullName>
    </recommendedName>
</protein>
<evidence type="ECO:0000313" key="3">
    <source>
        <dbReference type="Proteomes" id="UP000184600"/>
    </source>
</evidence>
<dbReference type="STRING" id="1117707.VQ7734_00216"/>
<organism evidence="2 3">
    <name type="scientific">Vibrio quintilis</name>
    <dbReference type="NCBI Taxonomy" id="1117707"/>
    <lineage>
        <taxon>Bacteria</taxon>
        <taxon>Pseudomonadati</taxon>
        <taxon>Pseudomonadota</taxon>
        <taxon>Gammaproteobacteria</taxon>
        <taxon>Vibrionales</taxon>
        <taxon>Vibrionaceae</taxon>
        <taxon>Vibrio</taxon>
    </lineage>
</organism>